<keyword evidence="2" id="KW-0378">Hydrolase</keyword>
<dbReference type="Proteomes" id="UP000265541">
    <property type="component" value="Unassembled WGS sequence"/>
</dbReference>
<dbReference type="Gene3D" id="3.40.50.1820">
    <property type="entry name" value="alpha/beta hydrolase"/>
    <property type="match status" value="1"/>
</dbReference>
<proteinExistence type="predicted"/>
<dbReference type="RefSeq" id="WP_119485807.1">
    <property type="nucleotide sequence ID" value="NZ_QYJN01000005.1"/>
</dbReference>
<dbReference type="SUPFAM" id="SSF53474">
    <property type="entry name" value="alpha/beta-Hydrolases"/>
    <property type="match status" value="1"/>
</dbReference>
<protein>
    <submittedName>
        <fullName evidence="2">Alpha/beta fold hydrolase</fullName>
    </submittedName>
</protein>
<evidence type="ECO:0000313" key="2">
    <source>
        <dbReference type="EMBL" id="RIP33478.1"/>
    </source>
</evidence>
<comment type="caution">
    <text evidence="2">The sequence shown here is derived from an EMBL/GenBank/DDBJ whole genome shotgun (WGS) entry which is preliminary data.</text>
</comment>
<dbReference type="GO" id="GO:0016787">
    <property type="term" value="F:hydrolase activity"/>
    <property type="evidence" value="ECO:0007669"/>
    <property type="project" value="UniProtKB-KW"/>
</dbReference>
<dbReference type="AlphaFoldDB" id="A0A3A0W0V5"/>
<dbReference type="EMBL" id="QYJN01000005">
    <property type="protein sequence ID" value="RIP33478.1"/>
    <property type="molecule type" value="Genomic_DNA"/>
</dbReference>
<dbReference type="PANTHER" id="PTHR11614">
    <property type="entry name" value="PHOSPHOLIPASE-RELATED"/>
    <property type="match status" value="1"/>
</dbReference>
<sequence>MNLNDFKITVSDGKMIDVKLDKAKQQTIGVIHLFHGMADHMERYDRLVDSLNQQGYDVLRHNHRGHGVNIEDKARGHFDSIEQLADDAYEIAQTVCTNYSNIPYIVIGHSMGSIVARVFAEKYPSSLQGLILTGTLQYKKITGLLLTIILKIITVIFGKQRKLKWLNSLMNRTFNKKVDTQQTEYDWISSTKSEVESYNNDPNTGYLVSNQVIYDTMRQARRTSNIKNIRKMNHRLPVLLISGKEDALGNYGEGIRQLGKYYKKGELEHVTIQLYKNKRHEILFEDDYVQTWQHMYEWIVKQILKQYENTK</sequence>
<dbReference type="Pfam" id="PF12146">
    <property type="entry name" value="Hydrolase_4"/>
    <property type="match status" value="1"/>
</dbReference>
<organism evidence="2 3">
    <name type="scientific">Staphylococcus gallinarum</name>
    <dbReference type="NCBI Taxonomy" id="1293"/>
    <lineage>
        <taxon>Bacteria</taxon>
        <taxon>Bacillati</taxon>
        <taxon>Bacillota</taxon>
        <taxon>Bacilli</taxon>
        <taxon>Bacillales</taxon>
        <taxon>Staphylococcaceae</taxon>
        <taxon>Staphylococcus</taxon>
    </lineage>
</organism>
<gene>
    <name evidence="2" type="ORF">BUZ14_10230</name>
</gene>
<dbReference type="OrthoDB" id="9806902at2"/>
<dbReference type="InterPro" id="IPR029058">
    <property type="entry name" value="AB_hydrolase_fold"/>
</dbReference>
<feature type="domain" description="Serine aminopeptidase S33" evidence="1">
    <location>
        <begin position="27"/>
        <end position="287"/>
    </location>
</feature>
<reference evidence="2 3" key="1">
    <citation type="journal article" date="2016" name="Front. Microbiol.">
        <title>Comprehensive Phylogenetic Analysis of Bovine Non-aureus Staphylococci Species Based on Whole-Genome Sequencing.</title>
        <authorList>
            <person name="Naushad S."/>
            <person name="Barkema H.W."/>
            <person name="Luby C."/>
            <person name="Condas L.A."/>
            <person name="Nobrega D.B."/>
            <person name="Carson D.A."/>
            <person name="De Buck J."/>
        </authorList>
    </citation>
    <scope>NUCLEOTIDE SEQUENCE [LARGE SCALE GENOMIC DNA]</scope>
    <source>
        <strain evidence="2 3">SNUC 4781</strain>
    </source>
</reference>
<name>A0A3A0W0V5_STAGA</name>
<evidence type="ECO:0000313" key="3">
    <source>
        <dbReference type="Proteomes" id="UP000265541"/>
    </source>
</evidence>
<evidence type="ECO:0000259" key="1">
    <source>
        <dbReference type="Pfam" id="PF12146"/>
    </source>
</evidence>
<dbReference type="InterPro" id="IPR051044">
    <property type="entry name" value="MAG_DAG_Lipase"/>
</dbReference>
<dbReference type="InterPro" id="IPR022742">
    <property type="entry name" value="Hydrolase_4"/>
</dbReference>
<accession>A0A3A0W0V5</accession>